<dbReference type="InterPro" id="IPR012816">
    <property type="entry name" value="NADAR"/>
</dbReference>
<feature type="compositionally biased region" description="Polar residues" evidence="1">
    <location>
        <begin position="31"/>
        <end position="42"/>
    </location>
</feature>
<dbReference type="Proteomes" id="UP000800035">
    <property type="component" value="Unassembled WGS sequence"/>
</dbReference>
<dbReference type="Gene3D" id="1.10.357.40">
    <property type="entry name" value="YbiA-like"/>
    <property type="match status" value="1"/>
</dbReference>
<dbReference type="AlphaFoldDB" id="A0A6A5TA09"/>
<accession>A0A6A5TA09</accession>
<feature type="compositionally biased region" description="Basic residues" evidence="1">
    <location>
        <begin position="1"/>
        <end position="12"/>
    </location>
</feature>
<evidence type="ECO:0000256" key="1">
    <source>
        <dbReference type="SAM" id="MobiDB-lite"/>
    </source>
</evidence>
<evidence type="ECO:0000259" key="2">
    <source>
        <dbReference type="Pfam" id="PF08719"/>
    </source>
</evidence>
<evidence type="ECO:0000313" key="3">
    <source>
        <dbReference type="EMBL" id="KAF1949110.1"/>
    </source>
</evidence>
<proteinExistence type="predicted"/>
<dbReference type="InterPro" id="IPR037238">
    <property type="entry name" value="YbiA-like_sf"/>
</dbReference>
<organism evidence="3 4">
    <name type="scientific">Byssothecium circinans</name>
    <dbReference type="NCBI Taxonomy" id="147558"/>
    <lineage>
        <taxon>Eukaryota</taxon>
        <taxon>Fungi</taxon>
        <taxon>Dikarya</taxon>
        <taxon>Ascomycota</taxon>
        <taxon>Pezizomycotina</taxon>
        <taxon>Dothideomycetes</taxon>
        <taxon>Pleosporomycetidae</taxon>
        <taxon>Pleosporales</taxon>
        <taxon>Massarineae</taxon>
        <taxon>Massarinaceae</taxon>
        <taxon>Byssothecium</taxon>
    </lineage>
</organism>
<dbReference type="NCBIfam" id="TIGR02464">
    <property type="entry name" value="ribofla_fusion"/>
    <property type="match status" value="1"/>
</dbReference>
<dbReference type="EMBL" id="ML977042">
    <property type="protein sequence ID" value="KAF1949110.1"/>
    <property type="molecule type" value="Genomic_DNA"/>
</dbReference>
<protein>
    <submittedName>
        <fullName evidence="3">DUF1768-domain-containing protein</fullName>
    </submittedName>
</protein>
<dbReference type="OrthoDB" id="206452at2759"/>
<evidence type="ECO:0000313" key="4">
    <source>
        <dbReference type="Proteomes" id="UP000800035"/>
    </source>
</evidence>
<feature type="compositionally biased region" description="Low complexity" evidence="1">
    <location>
        <begin position="13"/>
        <end position="23"/>
    </location>
</feature>
<gene>
    <name evidence="3" type="ORF">CC80DRAFT_599224</name>
</gene>
<feature type="region of interest" description="Disordered" evidence="1">
    <location>
        <begin position="1"/>
        <end position="51"/>
    </location>
</feature>
<dbReference type="CDD" id="cd15457">
    <property type="entry name" value="NADAR"/>
    <property type="match status" value="1"/>
</dbReference>
<name>A0A6A5TA09_9PLEO</name>
<dbReference type="Pfam" id="PF08719">
    <property type="entry name" value="NADAR"/>
    <property type="match status" value="1"/>
</dbReference>
<reference evidence="3" key="1">
    <citation type="journal article" date="2020" name="Stud. Mycol.">
        <title>101 Dothideomycetes genomes: a test case for predicting lifestyles and emergence of pathogens.</title>
        <authorList>
            <person name="Haridas S."/>
            <person name="Albert R."/>
            <person name="Binder M."/>
            <person name="Bloem J."/>
            <person name="Labutti K."/>
            <person name="Salamov A."/>
            <person name="Andreopoulos B."/>
            <person name="Baker S."/>
            <person name="Barry K."/>
            <person name="Bills G."/>
            <person name="Bluhm B."/>
            <person name="Cannon C."/>
            <person name="Castanera R."/>
            <person name="Culley D."/>
            <person name="Daum C."/>
            <person name="Ezra D."/>
            <person name="Gonzalez J."/>
            <person name="Henrissat B."/>
            <person name="Kuo A."/>
            <person name="Liang C."/>
            <person name="Lipzen A."/>
            <person name="Lutzoni F."/>
            <person name="Magnuson J."/>
            <person name="Mondo S."/>
            <person name="Nolan M."/>
            <person name="Ohm R."/>
            <person name="Pangilinan J."/>
            <person name="Park H.-J."/>
            <person name="Ramirez L."/>
            <person name="Alfaro M."/>
            <person name="Sun H."/>
            <person name="Tritt A."/>
            <person name="Yoshinaga Y."/>
            <person name="Zwiers L.-H."/>
            <person name="Turgeon B."/>
            <person name="Goodwin S."/>
            <person name="Spatafora J."/>
            <person name="Crous P."/>
            <person name="Grigoriev I."/>
        </authorList>
    </citation>
    <scope>NUCLEOTIDE SEQUENCE</scope>
    <source>
        <strain evidence="3">CBS 675.92</strain>
    </source>
</reference>
<feature type="domain" description="NADAR" evidence="2">
    <location>
        <begin position="52"/>
        <end position="204"/>
    </location>
</feature>
<sequence length="222" mass="24802">MPKAKSKSKKPATRAARPSARSEAGNRGRQQRSIANRSTAQEPTEDGDRPVFFWKETEREVGFLSPWYKCVFKESGVRYTSVGHSILAEKARLFGDNDALKQILAADTAEEQKLWGGNIKGINDKIWEEHALDIATRANIAKFFVSAPLKGRLESFGTREFVLASPHDRLFGIGFNAADAIQVGKEQWGQNLFGQALHATRSLLDYTLRSATARQYDEMGVR</sequence>
<dbReference type="SUPFAM" id="SSF143990">
    <property type="entry name" value="YbiA-like"/>
    <property type="match status" value="1"/>
</dbReference>
<keyword evidence="4" id="KW-1185">Reference proteome</keyword>